<dbReference type="AlphaFoldDB" id="A0A285TZ84"/>
<evidence type="ECO:0000313" key="3">
    <source>
        <dbReference type="Proteomes" id="UP000219068"/>
    </source>
</evidence>
<accession>A0A285TZ84</accession>
<reference evidence="2 3" key="1">
    <citation type="submission" date="2017-08" db="EMBL/GenBank/DDBJ databases">
        <authorList>
            <person name="de Groot N.N."/>
        </authorList>
    </citation>
    <scope>NUCLEOTIDE SEQUENCE [LARGE SCALE GENOMIC DNA]</scope>
    <source>
        <strain evidence="2 3">USBA 78</strain>
    </source>
</reference>
<sequence length="176" mass="19249">MLGKSVFAIAMFASTSALALSDIHLQFDNESRLTADQQTKALKIFTEITGNGCPGIIKYQKSIDRIVLTFDDDLDQPQTPWGDGKAYYDARFEEYGWTSALNMSIYLKSKPEIDPDFQGDGYTSSSFSIGTDGEKPGIIVFNDLSKASIVCGFSPSDTVGGHRFAPIPELQGLLDQ</sequence>
<proteinExistence type="predicted"/>
<organism evidence="2 3">
    <name type="scientific">Thalassospira xiamenensis</name>
    <dbReference type="NCBI Taxonomy" id="220697"/>
    <lineage>
        <taxon>Bacteria</taxon>
        <taxon>Pseudomonadati</taxon>
        <taxon>Pseudomonadota</taxon>
        <taxon>Alphaproteobacteria</taxon>
        <taxon>Rhodospirillales</taxon>
        <taxon>Thalassospiraceae</taxon>
        <taxon>Thalassospira</taxon>
    </lineage>
</organism>
<evidence type="ECO:0000313" key="2">
    <source>
        <dbReference type="EMBL" id="SOC28188.1"/>
    </source>
</evidence>
<keyword evidence="1" id="KW-0732">Signal</keyword>
<gene>
    <name evidence="2" type="ORF">SAMN05428964_106135</name>
</gene>
<protein>
    <submittedName>
        <fullName evidence="2">Uncharacterized protein</fullName>
    </submittedName>
</protein>
<dbReference type="EMBL" id="OBMM01000006">
    <property type="protein sequence ID" value="SOC28188.1"/>
    <property type="molecule type" value="Genomic_DNA"/>
</dbReference>
<feature type="chain" id="PRO_5012357455" evidence="1">
    <location>
        <begin position="20"/>
        <end position="176"/>
    </location>
</feature>
<dbReference type="RefSeq" id="WP_097053067.1">
    <property type="nucleotide sequence ID" value="NZ_OBMM01000006.1"/>
</dbReference>
<feature type="signal peptide" evidence="1">
    <location>
        <begin position="1"/>
        <end position="19"/>
    </location>
</feature>
<evidence type="ECO:0000256" key="1">
    <source>
        <dbReference type="SAM" id="SignalP"/>
    </source>
</evidence>
<name>A0A285TZ84_9PROT</name>
<dbReference type="Proteomes" id="UP000219068">
    <property type="component" value="Unassembled WGS sequence"/>
</dbReference>